<dbReference type="Pfam" id="PF13367">
    <property type="entry name" value="PrsW-protease"/>
    <property type="match status" value="1"/>
</dbReference>
<feature type="transmembrane region" description="Helical" evidence="2">
    <location>
        <begin position="286"/>
        <end position="308"/>
    </location>
</feature>
<keyword evidence="2" id="KW-0472">Membrane</keyword>
<feature type="transmembrane region" description="Helical" evidence="2">
    <location>
        <begin position="231"/>
        <end position="251"/>
    </location>
</feature>
<keyword evidence="2" id="KW-1133">Transmembrane helix</keyword>
<evidence type="ECO:0008006" key="5">
    <source>
        <dbReference type="Google" id="ProtNLM"/>
    </source>
</evidence>
<feature type="transmembrane region" description="Helical" evidence="2">
    <location>
        <begin position="393"/>
        <end position="417"/>
    </location>
</feature>
<evidence type="ECO:0000313" key="4">
    <source>
        <dbReference type="Proteomes" id="UP001500503"/>
    </source>
</evidence>
<reference evidence="4" key="1">
    <citation type="journal article" date="2019" name="Int. J. Syst. Evol. Microbiol.">
        <title>The Global Catalogue of Microorganisms (GCM) 10K type strain sequencing project: providing services to taxonomists for standard genome sequencing and annotation.</title>
        <authorList>
            <consortium name="The Broad Institute Genomics Platform"/>
            <consortium name="The Broad Institute Genome Sequencing Center for Infectious Disease"/>
            <person name="Wu L."/>
            <person name="Ma J."/>
        </authorList>
    </citation>
    <scope>NUCLEOTIDE SEQUENCE [LARGE SCALE GENOMIC DNA]</scope>
    <source>
        <strain evidence="4">JCM 17933</strain>
    </source>
</reference>
<keyword evidence="2" id="KW-0812">Transmembrane</keyword>
<evidence type="ECO:0000256" key="2">
    <source>
        <dbReference type="SAM" id="Phobius"/>
    </source>
</evidence>
<organism evidence="3 4">
    <name type="scientific">Actinoallomurus oryzae</name>
    <dbReference type="NCBI Taxonomy" id="502180"/>
    <lineage>
        <taxon>Bacteria</taxon>
        <taxon>Bacillati</taxon>
        <taxon>Actinomycetota</taxon>
        <taxon>Actinomycetes</taxon>
        <taxon>Streptosporangiales</taxon>
        <taxon>Thermomonosporaceae</taxon>
        <taxon>Actinoallomurus</taxon>
    </lineage>
</organism>
<protein>
    <recommendedName>
        <fullName evidence="5">PrsW family intramembrane metalloprotease</fullName>
    </recommendedName>
</protein>
<evidence type="ECO:0000256" key="1">
    <source>
        <dbReference type="SAM" id="MobiDB-lite"/>
    </source>
</evidence>
<keyword evidence="4" id="KW-1185">Reference proteome</keyword>
<feature type="transmembrane region" description="Helical" evidence="2">
    <location>
        <begin position="199"/>
        <end position="219"/>
    </location>
</feature>
<dbReference type="Proteomes" id="UP001500503">
    <property type="component" value="Unassembled WGS sequence"/>
</dbReference>
<comment type="caution">
    <text evidence="3">The sequence shown here is derived from an EMBL/GenBank/DDBJ whole genome shotgun (WGS) entry which is preliminary data.</text>
</comment>
<feature type="transmembrane region" description="Helical" evidence="2">
    <location>
        <begin position="175"/>
        <end position="193"/>
    </location>
</feature>
<proteinExistence type="predicted"/>
<feature type="transmembrane region" description="Helical" evidence="2">
    <location>
        <begin position="315"/>
        <end position="337"/>
    </location>
</feature>
<feature type="transmembrane region" description="Helical" evidence="2">
    <location>
        <begin position="357"/>
        <end position="381"/>
    </location>
</feature>
<feature type="region of interest" description="Disordered" evidence="1">
    <location>
        <begin position="530"/>
        <end position="562"/>
    </location>
</feature>
<sequence>MIPGPPAARPGPGGPGGPRGPGGPGGGPGGPGGGPGTPGGPIGPGGGPGGPGWGPGGPGWGPVGPGGPGSPEGAARPAAGGRIRDDSLVRARALLIARLAIALYLVELLLNLTRPHVLPGEPTLSIFQRLPGGSGSLGRLLSMPRAVFWAVLAGIVVGAIIQGVVLITRPQGRRAVTATWAILVALLGPFSLISLAAAGAFPLVALLCLPSTAFVLWLLHHGQRFARVPLPMLLAAFGWGALIVFGLGRAYTGLAFGTLNGYLAKGTGTDLSRQLSTQYRLLDIGVVHLAAVDTLITAAGVLLLLLLFRHRVTDVLTGLVLGAAAGLGYNFVESVLLVKLYGSLSMFTGATSGFEYWIRQSIGLLGGQVTFGALAGAGLGIAARAPTVRARRLVACGALVAAIGGAVAAETLSAWISHLTSDHVDVGGAADTLVISPFLWLLPQTPFIVVVFMLLVTGRRERAAAARDCVAAEAAEGVAITKAEASYLADPALRFWALVNTWRWYGRATALALYRLQSAQLDLAARRLEPQRADDAESREEGDRLRTKVARLRTPTAPAVTP</sequence>
<feature type="compositionally biased region" description="Pro residues" evidence="1">
    <location>
        <begin position="1"/>
        <end position="15"/>
    </location>
</feature>
<feature type="transmembrane region" description="Helical" evidence="2">
    <location>
        <begin position="437"/>
        <end position="457"/>
    </location>
</feature>
<dbReference type="InterPro" id="IPR026898">
    <property type="entry name" value="PrsW"/>
</dbReference>
<feature type="compositionally biased region" description="Basic and acidic residues" evidence="1">
    <location>
        <begin position="530"/>
        <end position="546"/>
    </location>
</feature>
<feature type="transmembrane region" description="Helical" evidence="2">
    <location>
        <begin position="146"/>
        <end position="168"/>
    </location>
</feature>
<gene>
    <name evidence="3" type="ORF">GCM10023191_052000</name>
</gene>
<evidence type="ECO:0000313" key="3">
    <source>
        <dbReference type="EMBL" id="GAA4501631.1"/>
    </source>
</evidence>
<feature type="compositionally biased region" description="Gly residues" evidence="1">
    <location>
        <begin position="16"/>
        <end position="70"/>
    </location>
</feature>
<feature type="region of interest" description="Disordered" evidence="1">
    <location>
        <begin position="1"/>
        <end position="81"/>
    </location>
</feature>
<feature type="compositionally biased region" description="Low complexity" evidence="1">
    <location>
        <begin position="71"/>
        <end position="81"/>
    </location>
</feature>
<accession>A0ABP8QFE6</accession>
<name>A0ABP8QFE6_9ACTN</name>
<dbReference type="EMBL" id="BAABHF010000026">
    <property type="protein sequence ID" value="GAA4501631.1"/>
    <property type="molecule type" value="Genomic_DNA"/>
</dbReference>